<organism evidence="1 2">
    <name type="scientific">Candidatus Phytoplasma asteris</name>
    <dbReference type="NCBI Taxonomy" id="85620"/>
    <lineage>
        <taxon>Bacteria</taxon>
        <taxon>Bacillati</taxon>
        <taxon>Mycoplasmatota</taxon>
        <taxon>Mollicutes</taxon>
        <taxon>Acholeplasmatales</taxon>
        <taxon>Acholeplasmataceae</taxon>
        <taxon>Candidatus Phytoplasma</taxon>
        <taxon>16SrI (Aster yellows group)</taxon>
    </lineage>
</organism>
<protein>
    <submittedName>
        <fullName evidence="1">Uncharacterized protein</fullName>
    </submittedName>
</protein>
<name>A0ABZ2YGY4_9MOLU</name>
<evidence type="ECO:0000313" key="2">
    <source>
        <dbReference type="Proteomes" id="UP001470586"/>
    </source>
</evidence>
<dbReference type="EMBL" id="CP128397">
    <property type="protein sequence ID" value="WZN38437.1"/>
    <property type="molecule type" value="Genomic_DNA"/>
</dbReference>
<accession>A0ABZ2YGY4</accession>
<sequence length="41" mass="4828">MLFLLSKNVFKANKIAIPFLLYHIKKQIANVLLLFLKIKKN</sequence>
<gene>
    <name evidence="1" type="ORF">M33023_02530</name>
</gene>
<proteinExistence type="predicted"/>
<reference evidence="1" key="1">
    <citation type="submission" date="2023-06" db="EMBL/GenBank/DDBJ databases">
        <title>Complete Genome of Candidatus Phytoplasma asteris M33.</title>
        <authorList>
            <person name="Toth R."/>
            <person name="Ilic A.-M."/>
            <person name="Huettel B."/>
            <person name="Duduk B."/>
            <person name="Kube M."/>
        </authorList>
    </citation>
    <scope>NUCLEOTIDE SEQUENCE [LARGE SCALE GENOMIC DNA]</scope>
    <source>
        <strain evidence="1">M33</strain>
    </source>
</reference>
<keyword evidence="2" id="KW-1185">Reference proteome</keyword>
<evidence type="ECO:0000313" key="1">
    <source>
        <dbReference type="EMBL" id="WZN38437.1"/>
    </source>
</evidence>
<dbReference type="Proteomes" id="UP001470586">
    <property type="component" value="Chromosome"/>
</dbReference>